<reference evidence="2" key="3">
    <citation type="submission" date="2024-02" db="UniProtKB">
        <authorList>
            <consortium name="WormBaseParasite"/>
        </authorList>
    </citation>
    <scope>IDENTIFICATION</scope>
    <source>
        <strain evidence="2">pt0022</strain>
    </source>
</reference>
<organism evidence="1 2">
    <name type="scientific">Wuchereria bancrofti</name>
    <dbReference type="NCBI Taxonomy" id="6293"/>
    <lineage>
        <taxon>Eukaryota</taxon>
        <taxon>Metazoa</taxon>
        <taxon>Ecdysozoa</taxon>
        <taxon>Nematoda</taxon>
        <taxon>Chromadorea</taxon>
        <taxon>Rhabditida</taxon>
        <taxon>Spirurina</taxon>
        <taxon>Spiruromorpha</taxon>
        <taxon>Filarioidea</taxon>
        <taxon>Onchocercidae</taxon>
        <taxon>Wuchereria</taxon>
    </lineage>
</organism>
<dbReference type="WBParaSite" id="mrna-Wban_00265">
    <property type="protein sequence ID" value="mrna-Wban_00265"/>
    <property type="gene ID" value="Wban_00265"/>
</dbReference>
<evidence type="ECO:0000313" key="2">
    <source>
        <dbReference type="WBParaSite" id="mrna-Wban_00265"/>
    </source>
</evidence>
<dbReference type="Proteomes" id="UP000093561">
    <property type="component" value="Unassembled WGS sequence"/>
</dbReference>
<name>A0AAF5PGC0_WUCBA</name>
<reference evidence="1" key="1">
    <citation type="submission" date="2015-03" db="EMBL/GenBank/DDBJ databases">
        <title>Wuchereria bancrofti Genome Sequencing Papua New Guinea Strain.</title>
        <authorList>
            <person name="Small S.T."/>
            <person name="Serre D."/>
            <person name="Zimmerman P.A."/>
        </authorList>
    </citation>
    <scope>NUCLEOTIDE SEQUENCE [LARGE SCALE GENOMIC DNA]</scope>
    <source>
        <strain evidence="1">pt0022</strain>
    </source>
</reference>
<dbReference type="AlphaFoldDB" id="A0AAF5PGC0"/>
<sequence>MQCKSYKMEEDNLTRDLQLKFNKIGGQTILLTVQILFRKEARSMF</sequence>
<proteinExistence type="predicted"/>
<evidence type="ECO:0000313" key="1">
    <source>
        <dbReference type="Proteomes" id="UP000093561"/>
    </source>
</evidence>
<accession>A0AAF5PGC0</accession>
<protein>
    <submittedName>
        <fullName evidence="2">Uncharacterized protein</fullName>
    </submittedName>
</protein>
<reference evidence="1" key="2">
    <citation type="journal article" date="2016" name="Mol. Ecol.">
        <title>Population genomics of the filarial nematode parasite Wuchereria bancrofti from mosquitoes.</title>
        <authorList>
            <person name="Small S.T."/>
            <person name="Reimer L.J."/>
            <person name="Tisch D.J."/>
            <person name="King C.L."/>
            <person name="Christensen B.M."/>
            <person name="Siba P.M."/>
            <person name="Kazura J.W."/>
            <person name="Serre D."/>
            <person name="Zimmerman P.A."/>
        </authorList>
    </citation>
    <scope>NUCLEOTIDE SEQUENCE</scope>
    <source>
        <strain evidence="1">pt0022</strain>
    </source>
</reference>